<dbReference type="Gene3D" id="1.20.5.420">
    <property type="entry name" value="Immunoglobulin FC, subunit C"/>
    <property type="match status" value="1"/>
</dbReference>
<protein>
    <recommendedName>
        <fullName evidence="3">Spore coat protein</fullName>
    </recommendedName>
</protein>
<evidence type="ECO:0000313" key="1">
    <source>
        <dbReference type="EMBL" id="ATW23880.1"/>
    </source>
</evidence>
<sequence>MSQQLSQKDLLYLTDHLDIEKQQVQMFTESANQCSDPQCKRMFQDIANMHQRHFDTLSKHISSGRMMS</sequence>
<dbReference type="InterPro" id="IPR009078">
    <property type="entry name" value="Ferritin-like_SF"/>
</dbReference>
<dbReference type="OrthoDB" id="1706542at2"/>
<dbReference type="EMBL" id="CP017634">
    <property type="protein sequence ID" value="ATW23880.1"/>
    <property type="molecule type" value="Genomic_DNA"/>
</dbReference>
<evidence type="ECO:0008006" key="3">
    <source>
        <dbReference type="Google" id="ProtNLM"/>
    </source>
</evidence>
<dbReference type="RefSeq" id="WP_148133049.1">
    <property type="nucleotide sequence ID" value="NZ_CP017634.1"/>
</dbReference>
<dbReference type="Proteomes" id="UP000323521">
    <property type="component" value="Chromosome"/>
</dbReference>
<dbReference type="AlphaFoldDB" id="A0A3G1KN85"/>
<evidence type="ECO:0000313" key="2">
    <source>
        <dbReference type="Proteomes" id="UP000323521"/>
    </source>
</evidence>
<dbReference type="Pfam" id="PF07875">
    <property type="entry name" value="Coat_F"/>
    <property type="match status" value="1"/>
</dbReference>
<keyword evidence="2" id="KW-1185">Reference proteome</keyword>
<dbReference type="SUPFAM" id="SSF47240">
    <property type="entry name" value="Ferritin-like"/>
    <property type="match status" value="1"/>
</dbReference>
<dbReference type="KEGG" id="fwa:DCMF_02865"/>
<proteinExistence type="predicted"/>
<gene>
    <name evidence="1" type="ORF">DCMF_02865</name>
</gene>
<reference evidence="1 2" key="1">
    <citation type="submission" date="2016-10" db="EMBL/GenBank/DDBJ databases">
        <title>Complete Genome Sequence of Peptococcaceae strain DCMF.</title>
        <authorList>
            <person name="Edwards R.J."/>
            <person name="Holland S.I."/>
            <person name="Deshpande N.P."/>
            <person name="Wong Y.K."/>
            <person name="Ertan H."/>
            <person name="Manefield M."/>
            <person name="Russell T.L."/>
            <person name="Lee M.J."/>
        </authorList>
    </citation>
    <scope>NUCLEOTIDE SEQUENCE [LARGE SCALE GENOMIC DNA]</scope>
    <source>
        <strain evidence="1 2">DCMF</strain>
    </source>
</reference>
<organism evidence="1 2">
    <name type="scientific">Formimonas warabiya</name>
    <dbReference type="NCBI Taxonomy" id="1761012"/>
    <lineage>
        <taxon>Bacteria</taxon>
        <taxon>Bacillati</taxon>
        <taxon>Bacillota</taxon>
        <taxon>Clostridia</taxon>
        <taxon>Eubacteriales</taxon>
        <taxon>Peptococcaceae</taxon>
        <taxon>Candidatus Formimonas</taxon>
    </lineage>
</organism>
<dbReference type="InterPro" id="IPR012851">
    <property type="entry name" value="Spore_coat_CotF-like"/>
</dbReference>
<name>A0A3G1KN85_FORW1</name>
<accession>A0A3G1KN85</accession>